<dbReference type="InterPro" id="IPR007527">
    <property type="entry name" value="Znf_SWIM"/>
</dbReference>
<gene>
    <name evidence="4" type="ORF">MKW98_020932</name>
</gene>
<feature type="domain" description="SWIM-type" evidence="3">
    <location>
        <begin position="61"/>
        <end position="97"/>
    </location>
</feature>
<keyword evidence="5" id="KW-1185">Reference proteome</keyword>
<dbReference type="InterPro" id="IPR031052">
    <property type="entry name" value="FHY3/FAR1"/>
</dbReference>
<keyword evidence="2" id="KW-0862">Zinc</keyword>
<dbReference type="PANTHER" id="PTHR31669:SF283">
    <property type="entry name" value="PROTEIN FAR1-RELATED SEQUENCE"/>
    <property type="match status" value="1"/>
</dbReference>
<comment type="similarity">
    <text evidence="2">Belongs to the FHY3/FAR1 family.</text>
</comment>
<dbReference type="PANTHER" id="PTHR31669">
    <property type="entry name" value="PROTEIN FAR1-RELATED SEQUENCE 10-RELATED"/>
    <property type="match status" value="1"/>
</dbReference>
<dbReference type="PROSITE" id="PS50966">
    <property type="entry name" value="ZF_SWIM"/>
    <property type="match status" value="1"/>
</dbReference>
<keyword evidence="2" id="KW-0539">Nucleus</keyword>
<comment type="function">
    <text evidence="2">Putative transcription activator involved in regulating light control of development.</text>
</comment>
<dbReference type="GO" id="GO:0008270">
    <property type="term" value="F:zinc ion binding"/>
    <property type="evidence" value="ECO:0007669"/>
    <property type="project" value="UniProtKB-UniRule"/>
</dbReference>
<dbReference type="AlphaFoldDB" id="A0AAD4TCP8"/>
<evidence type="ECO:0000313" key="5">
    <source>
        <dbReference type="Proteomes" id="UP001202328"/>
    </source>
</evidence>
<keyword evidence="2" id="KW-0479">Metal-binding</keyword>
<evidence type="ECO:0000256" key="1">
    <source>
        <dbReference type="PROSITE-ProRule" id="PRU00325"/>
    </source>
</evidence>
<comment type="caution">
    <text evidence="4">The sequence shown here is derived from an EMBL/GenBank/DDBJ whole genome shotgun (WGS) entry which is preliminary data.</text>
</comment>
<sequence>MEKQVRSIYTNEKFLEFQMELTKKTYCEVIDVVGDSPVLTYHIQEEKWIPKPKEKENAFIYKVSFQKDDCKFECSCHNFEFRGIVCRHVIMVYICASRKIPSTEMAKRCEMNTHRYAIQF</sequence>
<keyword evidence="1 2" id="KW-0863">Zinc-finger</keyword>
<protein>
    <recommendedName>
        <fullName evidence="2">Protein FAR1-RELATED SEQUENCE</fullName>
    </recommendedName>
</protein>
<proteinExistence type="inferred from homology"/>
<organism evidence="4 5">
    <name type="scientific">Papaver atlanticum</name>
    <dbReference type="NCBI Taxonomy" id="357466"/>
    <lineage>
        <taxon>Eukaryota</taxon>
        <taxon>Viridiplantae</taxon>
        <taxon>Streptophyta</taxon>
        <taxon>Embryophyta</taxon>
        <taxon>Tracheophyta</taxon>
        <taxon>Spermatophyta</taxon>
        <taxon>Magnoliopsida</taxon>
        <taxon>Ranunculales</taxon>
        <taxon>Papaveraceae</taxon>
        <taxon>Papaveroideae</taxon>
        <taxon>Papaver</taxon>
    </lineage>
</organism>
<evidence type="ECO:0000259" key="3">
    <source>
        <dbReference type="PROSITE" id="PS50966"/>
    </source>
</evidence>
<dbReference type="GO" id="GO:0006355">
    <property type="term" value="P:regulation of DNA-templated transcription"/>
    <property type="evidence" value="ECO:0007669"/>
    <property type="project" value="UniProtKB-UniRule"/>
</dbReference>
<name>A0AAD4TCP8_9MAGN</name>
<dbReference type="EMBL" id="JAJJMB010003050">
    <property type="protein sequence ID" value="KAI3949610.1"/>
    <property type="molecule type" value="Genomic_DNA"/>
</dbReference>
<dbReference type="Pfam" id="PF04434">
    <property type="entry name" value="SWIM"/>
    <property type="match status" value="1"/>
</dbReference>
<dbReference type="GO" id="GO:0005634">
    <property type="term" value="C:nucleus"/>
    <property type="evidence" value="ECO:0007669"/>
    <property type="project" value="UniProtKB-SubCell"/>
</dbReference>
<comment type="subcellular location">
    <subcellularLocation>
        <location evidence="2">Nucleus</location>
    </subcellularLocation>
</comment>
<evidence type="ECO:0000256" key="2">
    <source>
        <dbReference type="RuleBase" id="RU367018"/>
    </source>
</evidence>
<dbReference type="Proteomes" id="UP001202328">
    <property type="component" value="Unassembled WGS sequence"/>
</dbReference>
<reference evidence="4" key="1">
    <citation type="submission" date="2022-04" db="EMBL/GenBank/DDBJ databases">
        <title>A functionally conserved STORR gene fusion in Papaver species that diverged 16.8 million years ago.</title>
        <authorList>
            <person name="Catania T."/>
        </authorList>
    </citation>
    <scope>NUCLEOTIDE SEQUENCE</scope>
    <source>
        <strain evidence="4">S-188037</strain>
    </source>
</reference>
<accession>A0AAD4TCP8</accession>
<evidence type="ECO:0000313" key="4">
    <source>
        <dbReference type="EMBL" id="KAI3949610.1"/>
    </source>
</evidence>